<accession>A0ABQ1H967</accession>
<keyword evidence="4" id="KW-0808">Transferase</keyword>
<comment type="catalytic activity">
    <reaction evidence="1">
        <text>ATP + protein L-histidine = ADP + protein N-phospho-L-histidine.</text>
        <dbReference type="EC" id="2.7.13.3"/>
    </reaction>
</comment>
<dbReference type="SUPFAM" id="SSF52172">
    <property type="entry name" value="CheY-like"/>
    <property type="match status" value="1"/>
</dbReference>
<dbReference type="SUPFAM" id="SSF55874">
    <property type="entry name" value="ATPase domain of HSP90 chaperone/DNA topoisomerase II/histidine kinase"/>
    <property type="match status" value="1"/>
</dbReference>
<dbReference type="InterPro" id="IPR035965">
    <property type="entry name" value="PAS-like_dom_sf"/>
</dbReference>
<dbReference type="Gene3D" id="3.30.565.10">
    <property type="entry name" value="Histidine kinase-like ATPase, C-terminal domain"/>
    <property type="match status" value="1"/>
</dbReference>
<feature type="domain" description="Response regulatory" evidence="8">
    <location>
        <begin position="760"/>
        <end position="875"/>
    </location>
</feature>
<evidence type="ECO:0000313" key="12">
    <source>
        <dbReference type="Proteomes" id="UP000618591"/>
    </source>
</evidence>
<dbReference type="InterPro" id="IPR013655">
    <property type="entry name" value="PAS_fold_3"/>
</dbReference>
<feature type="domain" description="Histidine kinase" evidence="7">
    <location>
        <begin position="513"/>
        <end position="737"/>
    </location>
</feature>
<dbReference type="InterPro" id="IPR001789">
    <property type="entry name" value="Sig_transdc_resp-reg_receiver"/>
</dbReference>
<dbReference type="InterPro" id="IPR003661">
    <property type="entry name" value="HisK_dim/P_dom"/>
</dbReference>
<dbReference type="Pfam" id="PF00072">
    <property type="entry name" value="Response_reg"/>
    <property type="match status" value="1"/>
</dbReference>
<dbReference type="InterPro" id="IPR036890">
    <property type="entry name" value="HATPase_C_sf"/>
</dbReference>
<name>A0ABQ1H967_9SPHN</name>
<feature type="domain" description="PAC" evidence="10">
    <location>
        <begin position="313"/>
        <end position="363"/>
    </location>
</feature>
<dbReference type="PROSITE" id="PS50109">
    <property type="entry name" value="HIS_KIN"/>
    <property type="match status" value="1"/>
</dbReference>
<feature type="modified residue" description="4-aspartylphosphate" evidence="6">
    <location>
        <position position="810"/>
    </location>
</feature>
<organism evidence="11 12">
    <name type="scientific">Sphingomonas psychrolutea</name>
    <dbReference type="NCBI Taxonomy" id="1259676"/>
    <lineage>
        <taxon>Bacteria</taxon>
        <taxon>Pseudomonadati</taxon>
        <taxon>Pseudomonadota</taxon>
        <taxon>Alphaproteobacteria</taxon>
        <taxon>Sphingomonadales</taxon>
        <taxon>Sphingomonadaceae</taxon>
        <taxon>Sphingomonas</taxon>
    </lineage>
</organism>
<evidence type="ECO:0000259" key="8">
    <source>
        <dbReference type="PROSITE" id="PS50110"/>
    </source>
</evidence>
<dbReference type="PRINTS" id="PR00344">
    <property type="entry name" value="BCTRLSENSOR"/>
</dbReference>
<dbReference type="EC" id="2.7.13.3" evidence="2"/>
<dbReference type="SMART" id="SM00388">
    <property type="entry name" value="HisKA"/>
    <property type="match status" value="1"/>
</dbReference>
<dbReference type="PANTHER" id="PTHR43304">
    <property type="entry name" value="PHYTOCHROME-LIKE PROTEIN CPH1"/>
    <property type="match status" value="1"/>
</dbReference>
<evidence type="ECO:0000313" key="11">
    <source>
        <dbReference type="EMBL" id="GGA62442.1"/>
    </source>
</evidence>
<dbReference type="PANTHER" id="PTHR43304:SF1">
    <property type="entry name" value="PAC DOMAIN-CONTAINING PROTEIN"/>
    <property type="match status" value="1"/>
</dbReference>
<dbReference type="EMBL" id="BMDW01000045">
    <property type="protein sequence ID" value="GGA62442.1"/>
    <property type="molecule type" value="Genomic_DNA"/>
</dbReference>
<dbReference type="InterPro" id="IPR005467">
    <property type="entry name" value="His_kinase_dom"/>
</dbReference>
<dbReference type="InterPro" id="IPR011006">
    <property type="entry name" value="CheY-like_superfamily"/>
</dbReference>
<evidence type="ECO:0000256" key="3">
    <source>
        <dbReference type="ARBA" id="ARBA00022553"/>
    </source>
</evidence>
<dbReference type="Pfam" id="PF02518">
    <property type="entry name" value="HATPase_c"/>
    <property type="match status" value="1"/>
</dbReference>
<evidence type="ECO:0000256" key="6">
    <source>
        <dbReference type="PROSITE-ProRule" id="PRU00169"/>
    </source>
</evidence>
<dbReference type="SMART" id="SM00086">
    <property type="entry name" value="PAC"/>
    <property type="match status" value="3"/>
</dbReference>
<keyword evidence="3 6" id="KW-0597">Phosphoprotein</keyword>
<dbReference type="InterPro" id="IPR003594">
    <property type="entry name" value="HATPase_dom"/>
</dbReference>
<evidence type="ECO:0000256" key="5">
    <source>
        <dbReference type="ARBA" id="ARBA00022777"/>
    </source>
</evidence>
<dbReference type="Gene3D" id="1.10.287.130">
    <property type="match status" value="1"/>
</dbReference>
<dbReference type="SMART" id="SM00448">
    <property type="entry name" value="REC"/>
    <property type="match status" value="1"/>
</dbReference>
<dbReference type="SMART" id="SM00091">
    <property type="entry name" value="PAS"/>
    <property type="match status" value="4"/>
</dbReference>
<feature type="domain" description="PAS" evidence="9">
    <location>
        <begin position="240"/>
        <end position="310"/>
    </location>
</feature>
<sequence>MADNIPTLCWIADGTGYIVWYNARWHQYCGTTPEAMEGWGWQAVHHPETLPTVMERWINAIAVGESFEMTFPLRGADGVFRPFLTRVHPLYNDSGAVIRWFGTNAEISDQIAAEEALRIERDRSRGVLENMAEGFLLLDKDFRILDINAEGLKLEARPITQIVGQTHWDAWPGSEHTELGEFYKRVMATRRRGEIDHHYVWPDGREAWLEARAFPSGDGLAVFYRDVSDRKIAEMRLRDSEARFRTVAETMPGFVWTADDAGQLDYTSPNWHTYSGTTPDASNGQGWANFVHPEDQAGVFEQWGASVARGTPYEVEFRLRRADGVYRWWLARARPVSDAGRTIWIGTCTDLNDIIAAREFLARSSEELQHTVEARTQERDRIWRMVPDLLMTGTLDGRILSVNPAWKQSLGHDEEKLLGTPFWEFIHPASYVDSERAVEKMRGGEIARHENRVVTADGDYRWFDWVSTPVGEVFYAVARDITDDKLMQGELEHAQEALRQSQKMEAVGQLTGGIAHDFNNMLAVVIGSLDLLSRRMGSEDARSRRYVDAAADGARRAAVLTQRLLAFSRQQPLQPETIDINRLVANMSDLLRHSLGTDVRLETVLAGGLWRTHVDPNQLENVILNLGVNARDAMPGGGRLTIETQNGHLDMRYATAHIGVPAGQYVVIAVTDTGTGMPPEVIAKAFDPFFTTKQVGKGTGLGLSQVYGFVKQSGGHVKIYSEPGEGTTVKIYLPRLIGAADEVEAKIGSSEIPEGYHDELILVVEDELAVRQLSVDALTELGYRVVEADGAAAGLRLLDAHPDIMLLFTDIVMPDINGAKLAEEARRRRPGLRVLFTTGYTRNAIVHNGVLDSGVDLISKPFTIEELAAKVREVLDAPVDVSDAAD</sequence>
<proteinExistence type="predicted"/>
<evidence type="ECO:0000256" key="4">
    <source>
        <dbReference type="ARBA" id="ARBA00022679"/>
    </source>
</evidence>
<dbReference type="InterPro" id="IPR001610">
    <property type="entry name" value="PAC"/>
</dbReference>
<dbReference type="InterPro" id="IPR000700">
    <property type="entry name" value="PAS-assoc_C"/>
</dbReference>
<dbReference type="Gene3D" id="3.40.50.2300">
    <property type="match status" value="1"/>
</dbReference>
<evidence type="ECO:0000256" key="2">
    <source>
        <dbReference type="ARBA" id="ARBA00012438"/>
    </source>
</evidence>
<dbReference type="InterPro" id="IPR036097">
    <property type="entry name" value="HisK_dim/P_sf"/>
</dbReference>
<evidence type="ECO:0000259" key="9">
    <source>
        <dbReference type="PROSITE" id="PS50112"/>
    </source>
</evidence>
<feature type="domain" description="PAC" evidence="10">
    <location>
        <begin position="65"/>
        <end position="119"/>
    </location>
</feature>
<keyword evidence="12" id="KW-1185">Reference proteome</keyword>
<dbReference type="CDD" id="cd16919">
    <property type="entry name" value="HATPase_CckA-like"/>
    <property type="match status" value="1"/>
</dbReference>
<evidence type="ECO:0000256" key="1">
    <source>
        <dbReference type="ARBA" id="ARBA00000085"/>
    </source>
</evidence>
<dbReference type="Gene3D" id="3.30.450.20">
    <property type="entry name" value="PAS domain"/>
    <property type="match status" value="4"/>
</dbReference>
<dbReference type="InterPro" id="IPR052162">
    <property type="entry name" value="Sensor_kinase/Photoreceptor"/>
</dbReference>
<reference evidence="12" key="1">
    <citation type="journal article" date="2019" name="Int. J. Syst. Evol. Microbiol.">
        <title>The Global Catalogue of Microorganisms (GCM) 10K type strain sequencing project: providing services to taxonomists for standard genome sequencing and annotation.</title>
        <authorList>
            <consortium name="The Broad Institute Genomics Platform"/>
            <consortium name="The Broad Institute Genome Sequencing Center for Infectious Disease"/>
            <person name="Wu L."/>
            <person name="Ma J."/>
        </authorList>
    </citation>
    <scope>NUCLEOTIDE SEQUENCE [LARGE SCALE GENOMIC DNA]</scope>
    <source>
        <strain evidence="12">CGMCC 1.10106</strain>
    </source>
</reference>
<dbReference type="SMART" id="SM00387">
    <property type="entry name" value="HATPase_c"/>
    <property type="match status" value="1"/>
</dbReference>
<dbReference type="CDD" id="cd18161">
    <property type="entry name" value="REC_hyHK_blue-like"/>
    <property type="match status" value="1"/>
</dbReference>
<dbReference type="PROSITE" id="PS50110">
    <property type="entry name" value="RESPONSE_REGULATORY"/>
    <property type="match status" value="1"/>
</dbReference>
<dbReference type="CDD" id="cd00130">
    <property type="entry name" value="PAS"/>
    <property type="match status" value="4"/>
</dbReference>
<protein>
    <recommendedName>
        <fullName evidence="2">histidine kinase</fullName>
        <ecNumber evidence="2">2.7.13.3</ecNumber>
    </recommendedName>
</protein>
<dbReference type="InterPro" id="IPR000014">
    <property type="entry name" value="PAS"/>
</dbReference>
<gene>
    <name evidence="11" type="ORF">GCM10011395_35820</name>
</gene>
<comment type="caution">
    <text evidence="11">The sequence shown here is derived from an EMBL/GenBank/DDBJ whole genome shotgun (WGS) entry which is preliminary data.</text>
</comment>
<dbReference type="Pfam" id="PF08447">
    <property type="entry name" value="PAS_3"/>
    <property type="match status" value="2"/>
</dbReference>
<dbReference type="Pfam" id="PF00512">
    <property type="entry name" value="HisKA"/>
    <property type="match status" value="1"/>
</dbReference>
<dbReference type="PROSITE" id="PS50112">
    <property type="entry name" value="PAS"/>
    <property type="match status" value="2"/>
</dbReference>
<dbReference type="InterPro" id="IPR004358">
    <property type="entry name" value="Sig_transdc_His_kin-like_C"/>
</dbReference>
<evidence type="ECO:0000259" key="10">
    <source>
        <dbReference type="PROSITE" id="PS50113"/>
    </source>
</evidence>
<dbReference type="SUPFAM" id="SSF55785">
    <property type="entry name" value="PYP-like sensor domain (PAS domain)"/>
    <property type="match status" value="4"/>
</dbReference>
<dbReference type="Pfam" id="PF08448">
    <property type="entry name" value="PAS_4"/>
    <property type="match status" value="2"/>
</dbReference>
<dbReference type="Proteomes" id="UP000618591">
    <property type="component" value="Unassembled WGS sequence"/>
</dbReference>
<evidence type="ECO:0000259" key="7">
    <source>
        <dbReference type="PROSITE" id="PS50109"/>
    </source>
</evidence>
<dbReference type="NCBIfam" id="TIGR00229">
    <property type="entry name" value="sensory_box"/>
    <property type="match status" value="4"/>
</dbReference>
<dbReference type="PROSITE" id="PS50113">
    <property type="entry name" value="PAC"/>
    <property type="match status" value="2"/>
</dbReference>
<dbReference type="SUPFAM" id="SSF47384">
    <property type="entry name" value="Homodimeric domain of signal transducing histidine kinase"/>
    <property type="match status" value="1"/>
</dbReference>
<keyword evidence="5" id="KW-0418">Kinase</keyword>
<dbReference type="InterPro" id="IPR013656">
    <property type="entry name" value="PAS_4"/>
</dbReference>
<feature type="domain" description="PAS" evidence="9">
    <location>
        <begin position="375"/>
        <end position="445"/>
    </location>
</feature>